<protein>
    <submittedName>
        <fullName evidence="2">Uncharacterized protein</fullName>
    </submittedName>
</protein>
<evidence type="ECO:0000313" key="3">
    <source>
        <dbReference type="Proteomes" id="UP000002039"/>
    </source>
</evidence>
<reference evidence="3" key="1">
    <citation type="journal article" date="2015" name="PLoS Genet.">
        <title>The dynamic genome and transcriptome of the human fungal pathogen Blastomyces and close relative Emmonsia.</title>
        <authorList>
            <person name="Munoz J.F."/>
            <person name="Gauthier G.M."/>
            <person name="Desjardins C.A."/>
            <person name="Gallo J.E."/>
            <person name="Holder J."/>
            <person name="Sullivan T.D."/>
            <person name="Marty A.J."/>
            <person name="Carmen J.C."/>
            <person name="Chen Z."/>
            <person name="Ding L."/>
            <person name="Gujja S."/>
            <person name="Magrini V."/>
            <person name="Misas E."/>
            <person name="Mitreva M."/>
            <person name="Priest M."/>
            <person name="Saif S."/>
            <person name="Whiston E.A."/>
            <person name="Young S."/>
            <person name="Zeng Q."/>
            <person name="Goldman W.E."/>
            <person name="Mardis E.R."/>
            <person name="Taylor J.W."/>
            <person name="McEwen J.G."/>
            <person name="Clay O.K."/>
            <person name="Klein B.S."/>
            <person name="Cuomo C.A."/>
        </authorList>
    </citation>
    <scope>NUCLEOTIDE SEQUENCE [LARGE SCALE GENOMIC DNA]</scope>
    <source>
        <strain evidence="3">ER-3 / ATCC MYA-2586</strain>
    </source>
</reference>
<gene>
    <name evidence="2" type="ORF">BDCG_17599</name>
</gene>
<sequence>MTSNPCDTKTYEAFYNEGISRDEDTRMGSDYDGDCDDSETEKGTRLDNVKKQDVKNLSGGS</sequence>
<dbReference type="Proteomes" id="UP000002039">
    <property type="component" value="Unassembled WGS sequence"/>
</dbReference>
<dbReference type="RefSeq" id="XP_045282230.1">
    <property type="nucleotide sequence ID" value="XM_045426700.1"/>
</dbReference>
<accession>A0ABX2VZD2</accession>
<dbReference type="EMBL" id="EQ999981">
    <property type="protein sequence ID" value="OAT02503.1"/>
    <property type="molecule type" value="Genomic_DNA"/>
</dbReference>
<feature type="region of interest" description="Disordered" evidence="1">
    <location>
        <begin position="17"/>
        <end position="61"/>
    </location>
</feature>
<organism evidence="2 3">
    <name type="scientific">Ajellomyces dermatitidis (strain ER-3 / ATCC MYA-2586)</name>
    <name type="common">Blastomyces dermatitidis</name>
    <dbReference type="NCBI Taxonomy" id="559297"/>
    <lineage>
        <taxon>Eukaryota</taxon>
        <taxon>Fungi</taxon>
        <taxon>Dikarya</taxon>
        <taxon>Ascomycota</taxon>
        <taxon>Pezizomycotina</taxon>
        <taxon>Eurotiomycetes</taxon>
        <taxon>Eurotiomycetidae</taxon>
        <taxon>Onygenales</taxon>
        <taxon>Ajellomycetaceae</taxon>
        <taxon>Blastomyces</taxon>
    </lineage>
</organism>
<proteinExistence type="predicted"/>
<feature type="compositionally biased region" description="Basic and acidic residues" evidence="1">
    <location>
        <begin position="40"/>
        <end position="54"/>
    </location>
</feature>
<dbReference type="GeneID" id="69032491"/>
<evidence type="ECO:0000256" key="1">
    <source>
        <dbReference type="SAM" id="MobiDB-lite"/>
    </source>
</evidence>
<name>A0ABX2VZD2_AJEDR</name>
<evidence type="ECO:0000313" key="2">
    <source>
        <dbReference type="EMBL" id="OAT02503.1"/>
    </source>
</evidence>
<keyword evidence="3" id="KW-1185">Reference proteome</keyword>
<feature type="compositionally biased region" description="Basic and acidic residues" evidence="1">
    <location>
        <begin position="19"/>
        <end position="29"/>
    </location>
</feature>